<evidence type="ECO:0000259" key="2">
    <source>
        <dbReference type="Pfam" id="PF22725"/>
    </source>
</evidence>
<dbReference type="GO" id="GO:0000166">
    <property type="term" value="F:nucleotide binding"/>
    <property type="evidence" value="ECO:0007669"/>
    <property type="project" value="InterPro"/>
</dbReference>
<dbReference type="SUPFAM" id="SSF51735">
    <property type="entry name" value="NAD(P)-binding Rossmann-fold domains"/>
    <property type="match status" value="1"/>
</dbReference>
<dbReference type="InterPro" id="IPR000683">
    <property type="entry name" value="Gfo/Idh/MocA-like_OxRdtase_N"/>
</dbReference>
<protein>
    <submittedName>
        <fullName evidence="3">Gfo/Idh/MocA family oxidoreductase</fullName>
    </submittedName>
</protein>
<evidence type="ECO:0000259" key="1">
    <source>
        <dbReference type="Pfam" id="PF01408"/>
    </source>
</evidence>
<dbReference type="KEGG" id="haly:HYG82_04165"/>
<dbReference type="GeneID" id="56032458"/>
<dbReference type="Pfam" id="PF01408">
    <property type="entry name" value="GFO_IDH_MocA"/>
    <property type="match status" value="1"/>
</dbReference>
<dbReference type="PANTHER" id="PTHR43249:SF1">
    <property type="entry name" value="D-GLUCOSIDE 3-DEHYDROGENASE"/>
    <property type="match status" value="1"/>
</dbReference>
<dbReference type="InterPro" id="IPR036291">
    <property type="entry name" value="NAD(P)-bd_dom_sf"/>
</dbReference>
<dbReference type="Gene3D" id="3.40.50.720">
    <property type="entry name" value="NAD(P)-binding Rossmann-like Domain"/>
    <property type="match status" value="1"/>
</dbReference>
<dbReference type="InterPro" id="IPR052515">
    <property type="entry name" value="Gfo/Idh/MocA_Oxidoreductase"/>
</dbReference>
<dbReference type="OrthoDB" id="226094at2157"/>
<dbReference type="Gene3D" id="3.30.360.10">
    <property type="entry name" value="Dihydrodipicolinate Reductase, domain 2"/>
    <property type="match status" value="1"/>
</dbReference>
<accession>A0A7D5KQ77</accession>
<dbReference type="EMBL" id="CP058601">
    <property type="protein sequence ID" value="QLG48097.1"/>
    <property type="molecule type" value="Genomic_DNA"/>
</dbReference>
<dbReference type="InterPro" id="IPR055170">
    <property type="entry name" value="GFO_IDH_MocA-like_dom"/>
</dbReference>
<gene>
    <name evidence="3" type="ORF">HYG82_04165</name>
</gene>
<keyword evidence="4" id="KW-1185">Reference proteome</keyword>
<sequence>MEDTTLMVGIVGLGPHGTNHVDILSELGHEVYGVDADTSARQAFQEQYDATIFESLDELYDQDLDAIIISTPNKFHETAAIDALETGHDILLEKPLAHNVESAERIADVADRTENVCMVGFHHRFRRVCQVAKSYIEEGYLGEITHIDAQFVRRRGIPGRGTWYTSQDIAGGGALIDIGAHLLDLLFFWTDWPTLAQTMATSRSDFGQHDDYSYLHMWGEDDRGKLYDVEDSVTAFCEFDSGTTANIQVAWAANVASSHSYRFRGTEAGMSVDITNTLEEVEPEVEQRNDLRLYETRSRRCDHFVDSEVIVPSNDPYRDELETFLEAVRSGQRPEMTNVEQALEVQRAIDRIYQASR</sequence>
<evidence type="ECO:0000313" key="4">
    <source>
        <dbReference type="Proteomes" id="UP000509241"/>
    </source>
</evidence>
<reference evidence="3 4" key="1">
    <citation type="submission" date="2020-07" db="EMBL/GenBank/DDBJ databases">
        <authorList>
            <person name="Cui H."/>
        </authorList>
    </citation>
    <scope>NUCLEOTIDE SEQUENCE [LARGE SCALE GENOMIC DNA]</scope>
    <source>
        <strain evidence="3 4">YPL8</strain>
    </source>
</reference>
<dbReference type="RefSeq" id="WP_179259838.1">
    <property type="nucleotide sequence ID" value="NZ_CP058601.1"/>
</dbReference>
<feature type="domain" description="Gfo/Idh/MocA-like oxidoreductase N-terminal" evidence="1">
    <location>
        <begin position="8"/>
        <end position="121"/>
    </location>
</feature>
<proteinExistence type="predicted"/>
<dbReference type="PANTHER" id="PTHR43249">
    <property type="entry name" value="UDP-N-ACETYL-2-AMINO-2-DEOXY-D-GLUCURONATE OXIDASE"/>
    <property type="match status" value="1"/>
</dbReference>
<dbReference type="SUPFAM" id="SSF55347">
    <property type="entry name" value="Glyceraldehyde-3-phosphate dehydrogenase-like, C-terminal domain"/>
    <property type="match status" value="1"/>
</dbReference>
<dbReference type="Pfam" id="PF22725">
    <property type="entry name" value="GFO_IDH_MocA_C3"/>
    <property type="match status" value="1"/>
</dbReference>
<dbReference type="AlphaFoldDB" id="A0A7D5KQ77"/>
<name>A0A7D5KQ77_9EURY</name>
<feature type="domain" description="GFO/IDH/MocA-like oxidoreductase" evidence="2">
    <location>
        <begin position="130"/>
        <end position="269"/>
    </location>
</feature>
<dbReference type="Proteomes" id="UP000509241">
    <property type="component" value="Chromosome"/>
</dbReference>
<organism evidence="3 4">
    <name type="scientific">Natrinema halophilum</name>
    <dbReference type="NCBI Taxonomy" id="1699371"/>
    <lineage>
        <taxon>Archaea</taxon>
        <taxon>Methanobacteriati</taxon>
        <taxon>Methanobacteriota</taxon>
        <taxon>Stenosarchaea group</taxon>
        <taxon>Halobacteria</taxon>
        <taxon>Halobacteriales</taxon>
        <taxon>Natrialbaceae</taxon>
        <taxon>Natrinema</taxon>
    </lineage>
</organism>
<evidence type="ECO:0000313" key="3">
    <source>
        <dbReference type="EMBL" id="QLG48097.1"/>
    </source>
</evidence>